<dbReference type="Proteomes" id="UP000265703">
    <property type="component" value="Unassembled WGS sequence"/>
</dbReference>
<organism evidence="1 2">
    <name type="scientific">Glomus cerebriforme</name>
    <dbReference type="NCBI Taxonomy" id="658196"/>
    <lineage>
        <taxon>Eukaryota</taxon>
        <taxon>Fungi</taxon>
        <taxon>Fungi incertae sedis</taxon>
        <taxon>Mucoromycota</taxon>
        <taxon>Glomeromycotina</taxon>
        <taxon>Glomeromycetes</taxon>
        <taxon>Glomerales</taxon>
        <taxon>Glomeraceae</taxon>
        <taxon>Glomus</taxon>
    </lineage>
</organism>
<keyword evidence="2" id="KW-1185">Reference proteome</keyword>
<protein>
    <submittedName>
        <fullName evidence="1">Uncharacterized protein</fullName>
    </submittedName>
</protein>
<dbReference type="AlphaFoldDB" id="A0A397S1X5"/>
<name>A0A397S1X5_9GLOM</name>
<reference evidence="1 2" key="1">
    <citation type="submission" date="2018-06" db="EMBL/GenBank/DDBJ databases">
        <title>Comparative genomics reveals the genomic features of Rhizophagus irregularis, R. cerebriforme, R. diaphanum and Gigaspora rosea, and their symbiotic lifestyle signature.</title>
        <authorList>
            <person name="Morin E."/>
            <person name="San Clemente H."/>
            <person name="Chen E.C.H."/>
            <person name="De La Providencia I."/>
            <person name="Hainaut M."/>
            <person name="Kuo A."/>
            <person name="Kohler A."/>
            <person name="Murat C."/>
            <person name="Tang N."/>
            <person name="Roy S."/>
            <person name="Loubradou J."/>
            <person name="Henrissat B."/>
            <person name="Grigoriev I.V."/>
            <person name="Corradi N."/>
            <person name="Roux C."/>
            <person name="Martin F.M."/>
        </authorList>
    </citation>
    <scope>NUCLEOTIDE SEQUENCE [LARGE SCALE GENOMIC DNA]</scope>
    <source>
        <strain evidence="1 2">DAOM 227022</strain>
    </source>
</reference>
<gene>
    <name evidence="1" type="ORF">C1645_842303</name>
</gene>
<accession>A0A397S1X5</accession>
<dbReference type="EMBL" id="QKYT01002046">
    <property type="protein sequence ID" value="RIA78796.1"/>
    <property type="molecule type" value="Genomic_DNA"/>
</dbReference>
<evidence type="ECO:0000313" key="2">
    <source>
        <dbReference type="Proteomes" id="UP000265703"/>
    </source>
</evidence>
<dbReference type="OrthoDB" id="2432957at2759"/>
<sequence>MQLKINKYNDTVYEWIPYNQFNDIKEHKYAYERHNHCKVVLKCLNDSQNIDNEFLNKAKTEYVKDGDCYNWLNKNYNIVGEKYIK</sequence>
<evidence type="ECO:0000313" key="1">
    <source>
        <dbReference type="EMBL" id="RIA78796.1"/>
    </source>
</evidence>
<proteinExistence type="predicted"/>
<comment type="caution">
    <text evidence="1">The sequence shown here is derived from an EMBL/GenBank/DDBJ whole genome shotgun (WGS) entry which is preliminary data.</text>
</comment>